<evidence type="ECO:0000313" key="3">
    <source>
        <dbReference type="Proteomes" id="UP000663508"/>
    </source>
</evidence>
<dbReference type="AlphaFoldDB" id="A0A8H8WPD5"/>
<protein>
    <recommendedName>
        <fullName evidence="1">RES domain-containing protein</fullName>
    </recommendedName>
</protein>
<reference evidence="2" key="1">
    <citation type="submission" date="2020-11" db="EMBL/GenBank/DDBJ databases">
        <title>Complete genome sequence of a novel pathogenic Methylobacterium strain isolated from rice in Vietnam.</title>
        <authorList>
            <person name="Lai K."/>
            <person name="Okazaki S."/>
            <person name="Higashi K."/>
            <person name="Mori H."/>
            <person name="Toyoda A."/>
            <person name="Kurokawa K."/>
        </authorList>
    </citation>
    <scope>NUCLEOTIDE SEQUENCE</scope>
    <source>
        <strain evidence="2">VL1</strain>
    </source>
</reference>
<feature type="domain" description="RES" evidence="1">
    <location>
        <begin position="83"/>
        <end position="211"/>
    </location>
</feature>
<dbReference type="InterPro" id="IPR014914">
    <property type="entry name" value="RES_dom"/>
</dbReference>
<organism evidence="2 3">
    <name type="scientific">Methylobacterium indicum</name>
    <dbReference type="NCBI Taxonomy" id="1775910"/>
    <lineage>
        <taxon>Bacteria</taxon>
        <taxon>Pseudomonadati</taxon>
        <taxon>Pseudomonadota</taxon>
        <taxon>Alphaproteobacteria</taxon>
        <taxon>Hyphomicrobiales</taxon>
        <taxon>Methylobacteriaceae</taxon>
        <taxon>Methylobacterium</taxon>
    </lineage>
</organism>
<evidence type="ECO:0000259" key="1">
    <source>
        <dbReference type="SMART" id="SM00953"/>
    </source>
</evidence>
<dbReference type="Pfam" id="PF08808">
    <property type="entry name" value="RES"/>
    <property type="match status" value="1"/>
</dbReference>
<gene>
    <name evidence="2" type="ORF">mvi_03410</name>
</gene>
<accession>A0A8H8WPD5</accession>
<proteinExistence type="predicted"/>
<evidence type="ECO:0000313" key="2">
    <source>
        <dbReference type="EMBL" id="BCM81880.1"/>
    </source>
</evidence>
<dbReference type="SMART" id="SM00953">
    <property type="entry name" value="RES"/>
    <property type="match status" value="1"/>
</dbReference>
<dbReference type="EMBL" id="AP024145">
    <property type="protein sequence ID" value="BCM81880.1"/>
    <property type="molecule type" value="Genomic_DNA"/>
</dbReference>
<name>A0A8H8WPD5_9HYPH</name>
<dbReference type="Proteomes" id="UP000663508">
    <property type="component" value="Chromosome"/>
</dbReference>
<dbReference type="KEGG" id="mind:mvi_03410"/>
<sequence>MSDSGASDPGVAEVPAPHPTYRLIPSRFPPIGLFDTVATAADLAPVMELAGWTNDRLVAERLARLPEAEWVYGRANASIVMASFLHVAPGGMRFNGADLGAWYAAASLRTAVAEVGHHLRREAAATGLPELTRTYRTYTARLDGRFRDLRGRAGPDLPGLLDPQDYAASQRFGEAVRAAGGHGLLYDSLRHAGGTNAVAYRTRSILDVTQGDHYAVTVQSAAPRIEARRIAP</sequence>